<organism evidence="2 3">
    <name type="scientific">Candidatus Roizmanbacteria bacterium RIFOXYA1_FULL_41_12</name>
    <dbReference type="NCBI Taxonomy" id="1802082"/>
    <lineage>
        <taxon>Bacteria</taxon>
        <taxon>Candidatus Roizmaniibacteriota</taxon>
    </lineage>
</organism>
<keyword evidence="1" id="KW-0472">Membrane</keyword>
<sequence length="123" mass="13647">MAKKKLSGKKQKIDWKFVALVLGIILVGMSVFVLNQKMTYKSSAQWTSGQTGLNCNKMFRDCLSDCNSIPRIRFFDHDGNPNTDPVTNKGACKSNCSNVQTRCKELNRTLQTTPQGAIGVTTQ</sequence>
<comment type="caution">
    <text evidence="2">The sequence shown here is derived from an EMBL/GenBank/DDBJ whole genome shotgun (WGS) entry which is preliminary data.</text>
</comment>
<evidence type="ECO:0000313" key="2">
    <source>
        <dbReference type="EMBL" id="OGK66533.1"/>
    </source>
</evidence>
<keyword evidence="1" id="KW-1133">Transmembrane helix</keyword>
<evidence type="ECO:0008006" key="4">
    <source>
        <dbReference type="Google" id="ProtNLM"/>
    </source>
</evidence>
<proteinExistence type="predicted"/>
<gene>
    <name evidence="2" type="ORF">A2209_00855</name>
</gene>
<dbReference type="AlphaFoldDB" id="A0A1F7KF93"/>
<evidence type="ECO:0000256" key="1">
    <source>
        <dbReference type="SAM" id="Phobius"/>
    </source>
</evidence>
<name>A0A1F7KF93_9BACT</name>
<keyword evidence="1" id="KW-0812">Transmembrane</keyword>
<protein>
    <recommendedName>
        <fullName evidence="4">Transmembrane protein</fullName>
    </recommendedName>
</protein>
<dbReference type="EMBL" id="MGBG01000006">
    <property type="protein sequence ID" value="OGK66533.1"/>
    <property type="molecule type" value="Genomic_DNA"/>
</dbReference>
<dbReference type="Proteomes" id="UP000178450">
    <property type="component" value="Unassembled WGS sequence"/>
</dbReference>
<evidence type="ECO:0000313" key="3">
    <source>
        <dbReference type="Proteomes" id="UP000178450"/>
    </source>
</evidence>
<feature type="transmembrane region" description="Helical" evidence="1">
    <location>
        <begin position="15"/>
        <end position="34"/>
    </location>
</feature>
<reference evidence="2 3" key="1">
    <citation type="journal article" date="2016" name="Nat. Commun.">
        <title>Thousands of microbial genomes shed light on interconnected biogeochemical processes in an aquifer system.</title>
        <authorList>
            <person name="Anantharaman K."/>
            <person name="Brown C.T."/>
            <person name="Hug L.A."/>
            <person name="Sharon I."/>
            <person name="Castelle C.J."/>
            <person name="Probst A.J."/>
            <person name="Thomas B.C."/>
            <person name="Singh A."/>
            <person name="Wilkins M.J."/>
            <person name="Karaoz U."/>
            <person name="Brodie E.L."/>
            <person name="Williams K.H."/>
            <person name="Hubbard S.S."/>
            <person name="Banfield J.F."/>
        </authorList>
    </citation>
    <scope>NUCLEOTIDE SEQUENCE [LARGE SCALE GENOMIC DNA]</scope>
</reference>
<accession>A0A1F7KF93</accession>